<evidence type="ECO:0000313" key="3">
    <source>
        <dbReference type="RefSeq" id="XP_033458252.1"/>
    </source>
</evidence>
<feature type="transmembrane region" description="Helical" evidence="1">
    <location>
        <begin position="60"/>
        <end position="79"/>
    </location>
</feature>
<name>A0A6J3LZL6_9PEZI</name>
<keyword evidence="1" id="KW-1133">Transmembrane helix</keyword>
<reference evidence="3" key="3">
    <citation type="submission" date="2025-08" db="UniProtKB">
        <authorList>
            <consortium name="RefSeq"/>
        </authorList>
    </citation>
    <scope>IDENTIFICATION</scope>
    <source>
        <strain evidence="3">CBS 342.82</strain>
    </source>
</reference>
<reference evidence="3" key="1">
    <citation type="submission" date="2020-01" db="EMBL/GenBank/DDBJ databases">
        <authorList>
            <consortium name="DOE Joint Genome Institute"/>
            <person name="Haridas S."/>
            <person name="Albert R."/>
            <person name="Binder M."/>
            <person name="Bloem J."/>
            <person name="Labutti K."/>
            <person name="Salamov A."/>
            <person name="Andreopoulos B."/>
            <person name="Baker S.E."/>
            <person name="Barry K."/>
            <person name="Bills G."/>
            <person name="Bluhm B.H."/>
            <person name="Cannon C."/>
            <person name="Castanera R."/>
            <person name="Culley D.E."/>
            <person name="Daum C."/>
            <person name="Ezra D."/>
            <person name="Gonzalez J.B."/>
            <person name="Henrissat B."/>
            <person name="Kuo A."/>
            <person name="Liang C."/>
            <person name="Lipzen A."/>
            <person name="Lutzoni F."/>
            <person name="Magnuson J."/>
            <person name="Mondo S."/>
            <person name="Nolan M."/>
            <person name="Ohm R."/>
            <person name="Pangilinan J."/>
            <person name="Park H.-J."/>
            <person name="Ramirez L."/>
            <person name="Alfaro M."/>
            <person name="Sun H."/>
            <person name="Tritt A."/>
            <person name="Yoshinaga Y."/>
            <person name="Zwiers L.-H."/>
            <person name="Turgeon B.G."/>
            <person name="Goodwin S.B."/>
            <person name="Spatafora J.W."/>
            <person name="Crous P.W."/>
            <person name="Grigoriev I.V."/>
        </authorList>
    </citation>
    <scope>NUCLEOTIDE SEQUENCE</scope>
    <source>
        <strain evidence="3">CBS 342.82</strain>
    </source>
</reference>
<reference evidence="3" key="2">
    <citation type="submission" date="2020-04" db="EMBL/GenBank/DDBJ databases">
        <authorList>
            <consortium name="NCBI Genome Project"/>
        </authorList>
    </citation>
    <scope>NUCLEOTIDE SEQUENCE</scope>
    <source>
        <strain evidence="3">CBS 342.82</strain>
    </source>
</reference>
<keyword evidence="1" id="KW-0812">Transmembrane</keyword>
<dbReference type="GeneID" id="54357901"/>
<sequence>MKRFMYALIDQHRTTTTPTLITTLMQSTRRVRLLIDVQSAKGGLELLEATDDQVKSHRSLVQVLVPTIVIPALIVLDLAEFRWSK</sequence>
<organism evidence="3">
    <name type="scientific">Dissoconium aciculare CBS 342.82</name>
    <dbReference type="NCBI Taxonomy" id="1314786"/>
    <lineage>
        <taxon>Eukaryota</taxon>
        <taxon>Fungi</taxon>
        <taxon>Dikarya</taxon>
        <taxon>Ascomycota</taxon>
        <taxon>Pezizomycotina</taxon>
        <taxon>Dothideomycetes</taxon>
        <taxon>Dothideomycetidae</taxon>
        <taxon>Mycosphaerellales</taxon>
        <taxon>Dissoconiaceae</taxon>
        <taxon>Dissoconium</taxon>
    </lineage>
</organism>
<keyword evidence="1" id="KW-0472">Membrane</keyword>
<evidence type="ECO:0000256" key="1">
    <source>
        <dbReference type="SAM" id="Phobius"/>
    </source>
</evidence>
<accession>A0A6J3LZL6</accession>
<dbReference type="AlphaFoldDB" id="A0A6J3LZL6"/>
<keyword evidence="2" id="KW-1185">Reference proteome</keyword>
<evidence type="ECO:0000313" key="2">
    <source>
        <dbReference type="Proteomes" id="UP000504637"/>
    </source>
</evidence>
<dbReference type="RefSeq" id="XP_033458252.1">
    <property type="nucleotide sequence ID" value="XM_033600101.1"/>
</dbReference>
<proteinExistence type="predicted"/>
<dbReference type="Proteomes" id="UP000504637">
    <property type="component" value="Unplaced"/>
</dbReference>
<protein>
    <submittedName>
        <fullName evidence="3">Uncharacterized protein</fullName>
    </submittedName>
</protein>
<gene>
    <name evidence="3" type="ORF">K489DRAFT_269358</name>
</gene>